<organism evidence="3">
    <name type="scientific">Timema poppense</name>
    <name type="common">Walking stick</name>
    <dbReference type="NCBI Taxonomy" id="170557"/>
    <lineage>
        <taxon>Eukaryota</taxon>
        <taxon>Metazoa</taxon>
        <taxon>Ecdysozoa</taxon>
        <taxon>Arthropoda</taxon>
        <taxon>Hexapoda</taxon>
        <taxon>Insecta</taxon>
        <taxon>Pterygota</taxon>
        <taxon>Neoptera</taxon>
        <taxon>Polyneoptera</taxon>
        <taxon>Phasmatodea</taxon>
        <taxon>Timematodea</taxon>
        <taxon>Timematoidea</taxon>
        <taxon>Timematidae</taxon>
        <taxon>Timema</taxon>
    </lineage>
</organism>
<dbReference type="GO" id="GO:0015459">
    <property type="term" value="F:potassium channel regulator activity"/>
    <property type="evidence" value="ECO:0007669"/>
    <property type="project" value="TreeGrafter"/>
</dbReference>
<dbReference type="GO" id="GO:0005886">
    <property type="term" value="C:plasma membrane"/>
    <property type="evidence" value="ECO:0007669"/>
    <property type="project" value="TreeGrafter"/>
</dbReference>
<evidence type="ECO:0000256" key="1">
    <source>
        <dbReference type="ARBA" id="ARBA00009172"/>
    </source>
</evidence>
<gene>
    <name evidence="3" type="ORF">TPSB3V08_LOCUS5378</name>
</gene>
<dbReference type="PANTHER" id="PTHR19444">
    <property type="entry name" value="UNC-93 RELATED"/>
    <property type="match status" value="1"/>
</dbReference>
<dbReference type="GO" id="GO:0006937">
    <property type="term" value="P:regulation of muscle contraction"/>
    <property type="evidence" value="ECO:0007669"/>
    <property type="project" value="TreeGrafter"/>
</dbReference>
<feature type="transmembrane region" description="Helical" evidence="2">
    <location>
        <begin position="28"/>
        <end position="50"/>
    </location>
</feature>
<comment type="similarity">
    <text evidence="1">Belongs to the unc-93 family.</text>
</comment>
<protein>
    <submittedName>
        <fullName evidence="3">Uncharacterized protein</fullName>
    </submittedName>
</protein>
<proteinExistence type="inferred from homology"/>
<name>A0A7R9D1G2_TIMPO</name>
<dbReference type="GO" id="GO:0043266">
    <property type="term" value="P:regulation of potassium ion transport"/>
    <property type="evidence" value="ECO:0007669"/>
    <property type="project" value="TreeGrafter"/>
</dbReference>
<evidence type="ECO:0000256" key="2">
    <source>
        <dbReference type="SAM" id="Phobius"/>
    </source>
</evidence>
<dbReference type="InterPro" id="IPR051951">
    <property type="entry name" value="UNC-93_regulatory"/>
</dbReference>
<sequence>MSLTEKMRDVSEELEGLEDFKPEEKRRILRNVLILSLAFMVHFTAFQGAANLQSSVNSSAGLGTASLATIYGALILSNVFLPVVMIRYVFLSVVMIRYLPTSNAGTRGFSAPGTPLPSVETLTVATINALRPTHCDQSEYYSQLALYQLLPLVTLKGELSFKEGGVKILPAVLYNLWDVGREHSLVMAAFFICYK</sequence>
<dbReference type="EMBL" id="OD002856">
    <property type="protein sequence ID" value="CAD7406353.1"/>
    <property type="molecule type" value="Genomic_DNA"/>
</dbReference>
<keyword evidence="2" id="KW-1133">Transmembrane helix</keyword>
<feature type="transmembrane region" description="Helical" evidence="2">
    <location>
        <begin position="70"/>
        <end position="90"/>
    </location>
</feature>
<dbReference type="GO" id="GO:0055120">
    <property type="term" value="C:striated muscle dense body"/>
    <property type="evidence" value="ECO:0007669"/>
    <property type="project" value="TreeGrafter"/>
</dbReference>
<dbReference type="AlphaFoldDB" id="A0A7R9D1G2"/>
<accession>A0A7R9D1G2</accession>
<keyword evidence="2" id="KW-0472">Membrane</keyword>
<evidence type="ECO:0000313" key="3">
    <source>
        <dbReference type="EMBL" id="CAD7406353.1"/>
    </source>
</evidence>
<reference evidence="3" key="1">
    <citation type="submission" date="2020-11" db="EMBL/GenBank/DDBJ databases">
        <authorList>
            <person name="Tran Van P."/>
        </authorList>
    </citation>
    <scope>NUCLEOTIDE SEQUENCE</scope>
</reference>
<keyword evidence="2" id="KW-0812">Transmembrane</keyword>
<dbReference type="PANTHER" id="PTHR19444:SF50">
    <property type="match status" value="1"/>
</dbReference>